<dbReference type="GO" id="GO:0008270">
    <property type="term" value="F:zinc ion binding"/>
    <property type="evidence" value="ECO:0007669"/>
    <property type="project" value="UniProtKB-KW"/>
</dbReference>
<feature type="compositionally biased region" description="Basic and acidic residues" evidence="2">
    <location>
        <begin position="600"/>
        <end position="611"/>
    </location>
</feature>
<keyword evidence="1" id="KW-0863">Zinc-finger</keyword>
<organism evidence="4 5">
    <name type="scientific">Crassostrea virginica</name>
    <name type="common">Eastern oyster</name>
    <dbReference type="NCBI Taxonomy" id="6565"/>
    <lineage>
        <taxon>Eukaryota</taxon>
        <taxon>Metazoa</taxon>
        <taxon>Spiralia</taxon>
        <taxon>Lophotrochozoa</taxon>
        <taxon>Mollusca</taxon>
        <taxon>Bivalvia</taxon>
        <taxon>Autobranchia</taxon>
        <taxon>Pteriomorphia</taxon>
        <taxon>Ostreida</taxon>
        <taxon>Ostreoidea</taxon>
        <taxon>Ostreidae</taxon>
        <taxon>Crassostrea</taxon>
    </lineage>
</organism>
<feature type="compositionally biased region" description="Acidic residues" evidence="2">
    <location>
        <begin position="400"/>
        <end position="410"/>
    </location>
</feature>
<sequence length="1000" mass="112035">MSFGFNTNTRSKEDVSFRLKQHNVKRARDETRKLETESRKMEERLAELRLAMNKEKEERERQGGGYWSRGQTGNLNSYATDVLNKPSSSSKGSGKKKVKVLKDTPLDIPERPSQPGTMAFIAKQEVSFTPRQKVKGPKCGQCEEKKAAVSCVQCSEMYCPGCFTAFHLKGALKKHRSIPISATGPRQCMSPRPTPPVTNGNEDYDNHSSENYDSYPSEGAINPINSVINKVRFTDQARNSPEGASGSFDGPSLFDGDYNEAESAASFQQALAAWRTGKSEGGEPAKESTSQPQVLKVETPRQPTPLGIDSGTETKKPPPVEIKFSSNLSYAERLLLKKHRRTDVDKSETPRVSLPSTPRLNFPTMPADSHSEVEMPFTPRSQQTPRIEAYPQNISPRREEEEEEIEDEVEERVNFGALYELSKMTGNPSFGKPRYDEDNISIIELDSVTTNPTIEETTEFVVQESSDLEAWAAKESAREKSRKRIRESKGDSSLESDYKEDIRDSCRETRESFHNREYDIENQRSKPSKSSTRHVASHLEKGFTTSPEQISSKSPISIEDRIGSGKVNQKNLSKSEARVKSGKRRPVSGKSRPLSSRAKSRQELQRPESQMKSRSASQAGSRVGSWVEREGNLTKGPSEALSMVAQMSAYVQVQRAVPLEELFMIGVTPVQQDRVMTPSRAKSAKDDRMKVSNQLYQMAPRSWRPNSSLADNVPTELIQIELVEDPLAVPMEIDAIDMVMNANEFLARRERSNLETQTPRAPSRSDSLLRDSTLPEFTRHLSHLSVKLKSPEPPKGEKGFKQPDRHAKSLSSQQTLTPRTESPGGGTTDLLEPTEVKTFSNFDGRYSSRGVDQVKGRSESRSQRAVTSMSQRASSLLTGREEEFERPLSRAIVVDGEDLSSYDTVGDLETRNMEDQESLSKLEWELASESGRVTADGQISRMSVMPDTDDEGSTGSSRSFSRMSQQDQGYDINSRLREDELMDDEDERENEEENEVKALH</sequence>
<evidence type="ECO:0000256" key="2">
    <source>
        <dbReference type="SAM" id="MobiDB-lite"/>
    </source>
</evidence>
<keyword evidence="1" id="KW-0479">Metal-binding</keyword>
<feature type="region of interest" description="Disordered" evidence="2">
    <location>
        <begin position="750"/>
        <end position="770"/>
    </location>
</feature>
<feature type="region of interest" description="Disordered" evidence="2">
    <location>
        <begin position="50"/>
        <end position="72"/>
    </location>
</feature>
<feature type="compositionally biased region" description="Polar residues" evidence="2">
    <location>
        <begin position="863"/>
        <end position="877"/>
    </location>
</feature>
<feature type="compositionally biased region" description="Polar residues" evidence="2">
    <location>
        <begin position="809"/>
        <end position="820"/>
    </location>
</feature>
<proteinExistence type="predicted"/>
<feature type="region of interest" description="Disordered" evidence="2">
    <location>
        <begin position="179"/>
        <end position="220"/>
    </location>
</feature>
<gene>
    <name evidence="5" type="primary">LOC111135472</name>
</gene>
<dbReference type="Gene3D" id="4.10.830.40">
    <property type="match status" value="1"/>
</dbReference>
<dbReference type="OrthoDB" id="6226111at2759"/>
<feature type="compositionally biased region" description="Acidic residues" evidence="2">
    <location>
        <begin position="980"/>
        <end position="994"/>
    </location>
</feature>
<evidence type="ECO:0000256" key="1">
    <source>
        <dbReference type="PROSITE-ProRule" id="PRU00024"/>
    </source>
</evidence>
<feature type="compositionally biased region" description="Basic and acidic residues" evidence="2">
    <location>
        <begin position="852"/>
        <end position="862"/>
    </location>
</feature>
<reference evidence="5" key="1">
    <citation type="submission" date="2025-08" db="UniProtKB">
        <authorList>
            <consortium name="RefSeq"/>
        </authorList>
    </citation>
    <scope>IDENTIFICATION</scope>
    <source>
        <tissue evidence="5">Whole sample</tissue>
    </source>
</reference>
<feature type="region of interest" description="Disordered" evidence="2">
    <location>
        <begin position="929"/>
        <end position="1000"/>
    </location>
</feature>
<dbReference type="PANTHER" id="PTHR28634:SF1">
    <property type="entry name" value="ZINC FINGER B-BOX DOMAIN-CONTAINING PROTEIN 1"/>
    <property type="match status" value="1"/>
</dbReference>
<feature type="region of interest" description="Disordered" evidence="2">
    <location>
        <begin position="341"/>
        <end position="410"/>
    </location>
</feature>
<evidence type="ECO:0000313" key="4">
    <source>
        <dbReference type="Proteomes" id="UP000694844"/>
    </source>
</evidence>
<feature type="compositionally biased region" description="Low complexity" evidence="2">
    <location>
        <begin position="953"/>
        <end position="964"/>
    </location>
</feature>
<keyword evidence="1" id="KW-0862">Zinc</keyword>
<protein>
    <submittedName>
        <fullName evidence="5">Uncharacterized protein LOC111135472</fullName>
    </submittedName>
</protein>
<dbReference type="PANTHER" id="PTHR28634">
    <property type="entry name" value="ZINC FINGER B-BOX DOMAIN-CONTAINING PROTEIN 1"/>
    <property type="match status" value="1"/>
</dbReference>
<dbReference type="InterPro" id="IPR000315">
    <property type="entry name" value="Znf_B-box"/>
</dbReference>
<feature type="region of interest" description="Disordered" evidence="2">
    <location>
        <begin position="785"/>
        <end position="885"/>
    </location>
</feature>
<dbReference type="Pfam" id="PF22586">
    <property type="entry name" value="ANCHR-like_BBOX"/>
    <property type="match status" value="1"/>
</dbReference>
<dbReference type="RefSeq" id="XP_022341285.1">
    <property type="nucleotide sequence ID" value="XM_022485577.1"/>
</dbReference>
<feature type="compositionally biased region" description="Basic and acidic residues" evidence="2">
    <location>
        <begin position="50"/>
        <end position="62"/>
    </location>
</feature>
<feature type="compositionally biased region" description="Basic and acidic residues" evidence="2">
    <location>
        <begin position="277"/>
        <end position="286"/>
    </location>
</feature>
<feature type="region of interest" description="Disordered" evidence="2">
    <location>
        <begin position="473"/>
        <end position="630"/>
    </location>
</feature>
<feature type="compositionally biased region" description="Basic and acidic residues" evidence="2">
    <location>
        <begin position="487"/>
        <end position="524"/>
    </location>
</feature>
<dbReference type="GeneID" id="111135472"/>
<feature type="compositionally biased region" description="Basic and acidic residues" evidence="2">
    <location>
        <begin position="789"/>
        <end position="807"/>
    </location>
</feature>
<evidence type="ECO:0000313" key="5">
    <source>
        <dbReference type="RefSeq" id="XP_022341285.1"/>
    </source>
</evidence>
<feature type="domain" description="B box-type" evidence="3">
    <location>
        <begin position="134"/>
        <end position="180"/>
    </location>
</feature>
<feature type="region of interest" description="Disordered" evidence="2">
    <location>
        <begin position="237"/>
        <end position="257"/>
    </location>
</feature>
<name>A0A8B8EMY9_CRAVI</name>
<dbReference type="Proteomes" id="UP000694844">
    <property type="component" value="Chromosome 5"/>
</dbReference>
<accession>A0A8B8EMY9</accession>
<evidence type="ECO:0000259" key="3">
    <source>
        <dbReference type="PROSITE" id="PS50119"/>
    </source>
</evidence>
<dbReference type="PROSITE" id="PS50119">
    <property type="entry name" value="ZF_BBOX"/>
    <property type="match status" value="1"/>
</dbReference>
<feature type="region of interest" description="Disordered" evidence="2">
    <location>
        <begin position="276"/>
        <end position="321"/>
    </location>
</feature>
<keyword evidence="4" id="KW-1185">Reference proteome</keyword>
<dbReference type="AlphaFoldDB" id="A0A8B8EMY9"/>
<feature type="compositionally biased region" description="Polar residues" evidence="2">
    <location>
        <begin position="543"/>
        <end position="555"/>
    </location>
</feature>
<dbReference type="InterPro" id="IPR037688">
    <property type="entry name" value="ZBBX"/>
</dbReference>
<dbReference type="KEGG" id="cvn:111135472"/>
<dbReference type="CDD" id="cd19818">
    <property type="entry name" value="Bbox1_ZBBX"/>
    <property type="match status" value="1"/>
</dbReference>